<keyword evidence="2" id="KW-1003">Cell membrane</keyword>
<dbReference type="EMBL" id="UEGS01000001">
    <property type="protein sequence ID" value="SRX81392.1"/>
    <property type="molecule type" value="Genomic_DNA"/>
</dbReference>
<dbReference type="Proteomes" id="UP000252008">
    <property type="component" value="Unassembled WGS sequence"/>
</dbReference>
<evidence type="ECO:0000256" key="7">
    <source>
        <dbReference type="SAM" id="SignalP"/>
    </source>
</evidence>
<proteinExistence type="predicted"/>
<accession>A0A375YJU7</accession>
<reference evidence="9 10" key="1">
    <citation type="submission" date="2018-05" db="EMBL/GenBank/DDBJ databases">
        <authorList>
            <consortium name="IHU Genomes"/>
        </authorList>
    </citation>
    <scope>NUCLEOTIDE SEQUENCE [LARGE SCALE GENOMIC DNA]</scope>
    <source>
        <strain evidence="9 10">P7335</strain>
    </source>
</reference>
<evidence type="ECO:0000256" key="5">
    <source>
        <dbReference type="ARBA" id="ARBA00023136"/>
    </source>
</evidence>
<evidence type="ECO:0000256" key="6">
    <source>
        <dbReference type="SAM" id="Phobius"/>
    </source>
</evidence>
<evidence type="ECO:0000256" key="4">
    <source>
        <dbReference type="ARBA" id="ARBA00022989"/>
    </source>
</evidence>
<dbReference type="Pfam" id="PF13190">
    <property type="entry name" value="PDGLE"/>
    <property type="match status" value="1"/>
</dbReference>
<dbReference type="InterPro" id="IPR025937">
    <property type="entry name" value="PDGLE_dom"/>
</dbReference>
<feature type="signal peptide" evidence="7">
    <location>
        <begin position="1"/>
        <end position="26"/>
    </location>
</feature>
<feature type="chain" id="PRO_5016862160" evidence="7">
    <location>
        <begin position="27"/>
        <end position="121"/>
    </location>
</feature>
<evidence type="ECO:0000256" key="2">
    <source>
        <dbReference type="ARBA" id="ARBA00022475"/>
    </source>
</evidence>
<dbReference type="RefSeq" id="WP_083145707.1">
    <property type="nucleotide sequence ID" value="NZ_MVID01000025.1"/>
</dbReference>
<organism evidence="9 10">
    <name type="scientific">Mycolicibacterium parafortuitum</name>
    <name type="common">Mycobacterium parafortuitum</name>
    <dbReference type="NCBI Taxonomy" id="39692"/>
    <lineage>
        <taxon>Bacteria</taxon>
        <taxon>Bacillati</taxon>
        <taxon>Actinomycetota</taxon>
        <taxon>Actinomycetes</taxon>
        <taxon>Mycobacteriales</taxon>
        <taxon>Mycobacteriaceae</taxon>
        <taxon>Mycolicibacterium</taxon>
    </lineage>
</organism>
<feature type="transmembrane region" description="Helical" evidence="6">
    <location>
        <begin position="84"/>
        <end position="106"/>
    </location>
</feature>
<dbReference type="STRING" id="39692.BST38_22560"/>
<dbReference type="AlphaFoldDB" id="A0A375YJU7"/>
<keyword evidence="10" id="KW-1185">Reference proteome</keyword>
<gene>
    <name evidence="9" type="ORF">MPP7335_03142</name>
</gene>
<keyword evidence="4 6" id="KW-1133">Transmembrane helix</keyword>
<keyword evidence="3 6" id="KW-0812">Transmembrane</keyword>
<evidence type="ECO:0000313" key="10">
    <source>
        <dbReference type="Proteomes" id="UP000252008"/>
    </source>
</evidence>
<keyword evidence="7" id="KW-0732">Signal</keyword>
<comment type="subcellular location">
    <subcellularLocation>
        <location evidence="1">Cell membrane</location>
    </subcellularLocation>
</comment>
<feature type="domain" description="PDGLE" evidence="8">
    <location>
        <begin position="6"/>
        <end position="107"/>
    </location>
</feature>
<sequence length="121" mass="12443">MTRRWWFWAAFAAATLLIAGVVSSFASSSPDGLDSATLRGCEVVETSDGELLDGDCIAQHAQEHPLAESPLADYAVDGRDGTGGWAGIVGVLVTVAVAGGAFWLIARAKPNAAKPKSAVGD</sequence>
<evidence type="ECO:0000259" key="8">
    <source>
        <dbReference type="Pfam" id="PF13190"/>
    </source>
</evidence>
<keyword evidence="5 6" id="KW-0472">Membrane</keyword>
<evidence type="ECO:0000256" key="3">
    <source>
        <dbReference type="ARBA" id="ARBA00022692"/>
    </source>
</evidence>
<name>A0A375YJU7_MYCPF</name>
<protein>
    <submittedName>
        <fullName evidence="9">Cobalamin (Vitamin B12) biosynthesis CbiM protein [Nocardia brasiliensis ATCC]</fullName>
    </submittedName>
</protein>
<dbReference type="GO" id="GO:0005886">
    <property type="term" value="C:plasma membrane"/>
    <property type="evidence" value="ECO:0007669"/>
    <property type="project" value="UniProtKB-SubCell"/>
</dbReference>
<evidence type="ECO:0000256" key="1">
    <source>
        <dbReference type="ARBA" id="ARBA00004236"/>
    </source>
</evidence>
<evidence type="ECO:0000313" key="9">
    <source>
        <dbReference type="EMBL" id="SRX81392.1"/>
    </source>
</evidence>